<feature type="non-terminal residue" evidence="1">
    <location>
        <position position="1"/>
    </location>
</feature>
<dbReference type="Proteomes" id="UP000243376">
    <property type="component" value="Unassembled WGS sequence"/>
</dbReference>
<dbReference type="AlphaFoldDB" id="A0A2J6X2X8"/>
<name>A0A2J6X2X8_9CHLR</name>
<protein>
    <submittedName>
        <fullName evidence="1">Uncharacterized protein</fullName>
    </submittedName>
</protein>
<organism evidence="1 2">
    <name type="scientific">Chloroflexus aggregans</name>
    <dbReference type="NCBI Taxonomy" id="152260"/>
    <lineage>
        <taxon>Bacteria</taxon>
        <taxon>Bacillati</taxon>
        <taxon>Chloroflexota</taxon>
        <taxon>Chloroflexia</taxon>
        <taxon>Chloroflexales</taxon>
        <taxon>Chloroflexineae</taxon>
        <taxon>Chloroflexaceae</taxon>
        <taxon>Chloroflexus</taxon>
    </lineage>
</organism>
<sequence length="92" mass="9885">VLVSVTAVNGGPLVQLTFHPVAGAGRYELEVQRDGSSSWMQLLNNNAVVLDVGQYVLRLRACNDIICGAFGNELSVVVTRAPLKSFVPFIGR</sequence>
<dbReference type="InterPro" id="IPR013783">
    <property type="entry name" value="Ig-like_fold"/>
</dbReference>
<evidence type="ECO:0000313" key="1">
    <source>
        <dbReference type="EMBL" id="PMP78577.1"/>
    </source>
</evidence>
<evidence type="ECO:0000313" key="2">
    <source>
        <dbReference type="Proteomes" id="UP000243376"/>
    </source>
</evidence>
<comment type="caution">
    <text evidence="1">The sequence shown here is derived from an EMBL/GenBank/DDBJ whole genome shotgun (WGS) entry which is preliminary data.</text>
</comment>
<dbReference type="EMBL" id="PNIQ01000720">
    <property type="protein sequence ID" value="PMP78577.1"/>
    <property type="molecule type" value="Genomic_DNA"/>
</dbReference>
<proteinExistence type="predicted"/>
<dbReference type="Gene3D" id="2.60.40.10">
    <property type="entry name" value="Immunoglobulins"/>
    <property type="match status" value="1"/>
</dbReference>
<accession>A0A2J6X2X8</accession>
<reference evidence="1 2" key="1">
    <citation type="submission" date="2018-01" db="EMBL/GenBank/DDBJ databases">
        <title>Metagenomic assembled genomes from two thermal pools in the Uzon Caldera, Kamchatka, Russia.</title>
        <authorList>
            <person name="Wilkins L."/>
            <person name="Ettinger C."/>
        </authorList>
    </citation>
    <scope>NUCLEOTIDE SEQUENCE [LARGE SCALE GENOMIC DNA]</scope>
    <source>
        <strain evidence="1">ZAV-02</strain>
    </source>
</reference>
<gene>
    <name evidence="1" type="ORF">C0184_10775</name>
</gene>